<keyword evidence="2" id="KW-0812">Transmembrane</keyword>
<evidence type="ECO:0000256" key="1">
    <source>
        <dbReference type="SAM" id="MobiDB-lite"/>
    </source>
</evidence>
<proteinExistence type="predicted"/>
<dbReference type="EMBL" id="JAOZYB010000246">
    <property type="protein sequence ID" value="MEB3963499.1"/>
    <property type="molecule type" value="Genomic_DNA"/>
</dbReference>
<gene>
    <name evidence="3" type="ORF">OKJ48_25115</name>
</gene>
<accession>A0ABU6CGD3</accession>
<feature type="transmembrane region" description="Helical" evidence="2">
    <location>
        <begin position="110"/>
        <end position="131"/>
    </location>
</feature>
<evidence type="ECO:0000313" key="3">
    <source>
        <dbReference type="EMBL" id="MEB3963499.1"/>
    </source>
</evidence>
<organism evidence="3 4">
    <name type="scientific">Streptomyces kunmingensis</name>
    <dbReference type="NCBI Taxonomy" id="68225"/>
    <lineage>
        <taxon>Bacteria</taxon>
        <taxon>Bacillati</taxon>
        <taxon>Actinomycetota</taxon>
        <taxon>Actinomycetes</taxon>
        <taxon>Kitasatosporales</taxon>
        <taxon>Streptomycetaceae</taxon>
        <taxon>Streptomyces</taxon>
    </lineage>
</organism>
<sequence>MAHAAPAPTRSTQAGRPATPSATTTAKLLPVVTGALYGFWAANIQRFGHEVTGGNILLGFVTGILVAALCFGIHHWCSRQGSRHIGARAAVWGAFAGIAVGFLHSLANGAILWSVVLGAFVGGATFVAVYYRYYSSSEYAPDHGPQGAAPGATPGAAPGTVR</sequence>
<keyword evidence="2" id="KW-0472">Membrane</keyword>
<protein>
    <recommendedName>
        <fullName evidence="5">Integral membrane protein</fullName>
    </recommendedName>
</protein>
<dbReference type="RefSeq" id="WP_324771235.1">
    <property type="nucleotide sequence ID" value="NZ_BAAATS010000017.1"/>
</dbReference>
<evidence type="ECO:0000313" key="4">
    <source>
        <dbReference type="Proteomes" id="UP001352223"/>
    </source>
</evidence>
<evidence type="ECO:0000256" key="2">
    <source>
        <dbReference type="SAM" id="Phobius"/>
    </source>
</evidence>
<name>A0ABU6CGD3_9ACTN</name>
<keyword evidence="4" id="KW-1185">Reference proteome</keyword>
<comment type="caution">
    <text evidence="3">The sequence shown here is derived from an EMBL/GenBank/DDBJ whole genome shotgun (WGS) entry which is preliminary data.</text>
</comment>
<feature type="compositionally biased region" description="Low complexity" evidence="1">
    <location>
        <begin position="144"/>
        <end position="162"/>
    </location>
</feature>
<dbReference type="Proteomes" id="UP001352223">
    <property type="component" value="Unassembled WGS sequence"/>
</dbReference>
<reference evidence="3 4" key="1">
    <citation type="submission" date="2022-10" db="EMBL/GenBank/DDBJ databases">
        <authorList>
            <person name="Xie J."/>
            <person name="Shen N."/>
        </authorList>
    </citation>
    <scope>NUCLEOTIDE SEQUENCE [LARGE SCALE GENOMIC DNA]</scope>
    <source>
        <strain evidence="3 4">DSM 41681</strain>
    </source>
</reference>
<feature type="transmembrane region" description="Helical" evidence="2">
    <location>
        <begin position="85"/>
        <end position="104"/>
    </location>
</feature>
<feature type="transmembrane region" description="Helical" evidence="2">
    <location>
        <begin position="56"/>
        <end position="73"/>
    </location>
</feature>
<feature type="compositionally biased region" description="Polar residues" evidence="1">
    <location>
        <begin position="9"/>
        <end position="21"/>
    </location>
</feature>
<keyword evidence="2" id="KW-1133">Transmembrane helix</keyword>
<evidence type="ECO:0008006" key="5">
    <source>
        <dbReference type="Google" id="ProtNLM"/>
    </source>
</evidence>
<feature type="region of interest" description="Disordered" evidence="1">
    <location>
        <begin position="1"/>
        <end position="21"/>
    </location>
</feature>
<feature type="region of interest" description="Disordered" evidence="1">
    <location>
        <begin position="142"/>
        <end position="162"/>
    </location>
</feature>